<organism evidence="3">
    <name type="scientific">Tanacetum cinerariifolium</name>
    <name type="common">Dalmatian daisy</name>
    <name type="synonym">Chrysanthemum cinerariifolium</name>
    <dbReference type="NCBI Taxonomy" id="118510"/>
    <lineage>
        <taxon>Eukaryota</taxon>
        <taxon>Viridiplantae</taxon>
        <taxon>Streptophyta</taxon>
        <taxon>Embryophyta</taxon>
        <taxon>Tracheophyta</taxon>
        <taxon>Spermatophyta</taxon>
        <taxon>Magnoliopsida</taxon>
        <taxon>eudicotyledons</taxon>
        <taxon>Gunneridae</taxon>
        <taxon>Pentapetalae</taxon>
        <taxon>asterids</taxon>
        <taxon>campanulids</taxon>
        <taxon>Asterales</taxon>
        <taxon>Asteraceae</taxon>
        <taxon>Asteroideae</taxon>
        <taxon>Anthemideae</taxon>
        <taxon>Anthemidinae</taxon>
        <taxon>Tanacetum</taxon>
    </lineage>
</organism>
<evidence type="ECO:0000256" key="1">
    <source>
        <dbReference type="SAM" id="MobiDB-lite"/>
    </source>
</evidence>
<reference evidence="3" key="1">
    <citation type="journal article" date="2019" name="Sci. Rep.">
        <title>Draft genome of Tanacetum cinerariifolium, the natural source of mosquito coil.</title>
        <authorList>
            <person name="Yamashiro T."/>
            <person name="Shiraishi A."/>
            <person name="Satake H."/>
            <person name="Nakayama K."/>
        </authorList>
    </citation>
    <scope>NUCLEOTIDE SEQUENCE</scope>
</reference>
<sequence length="188" mass="20975">KPAIGYLKPFGCQVTILNTSDYLGKFDKKADEGYIVGYSIPGKAYRVYNLVTGKIVETMNIKFLENLPSVERKGQPWLFDIDYLTDSLNYARIRNTNLSAGNQGPSSNNAGCQDLDSDSDDEQDVIIVQNSPTPVTSPIHDVPNHEKAAQSVLSHSLHFFIFELKPATSYIIHHLFPTFTLSNGKFVF</sequence>
<feature type="domain" description="Retroviral polymerase SH3-like" evidence="2">
    <location>
        <begin position="12"/>
        <end position="66"/>
    </location>
</feature>
<feature type="compositionally biased region" description="Polar residues" evidence="1">
    <location>
        <begin position="99"/>
        <end position="111"/>
    </location>
</feature>
<evidence type="ECO:0000259" key="2">
    <source>
        <dbReference type="Pfam" id="PF25597"/>
    </source>
</evidence>
<dbReference type="InterPro" id="IPR057670">
    <property type="entry name" value="SH3_retrovirus"/>
</dbReference>
<evidence type="ECO:0000313" key="3">
    <source>
        <dbReference type="EMBL" id="GFD17395.1"/>
    </source>
</evidence>
<protein>
    <submittedName>
        <fullName evidence="3">Retrovirus-related Pol polyprotein from transposon TNT 1-94</fullName>
    </submittedName>
</protein>
<feature type="non-terminal residue" evidence="3">
    <location>
        <position position="1"/>
    </location>
</feature>
<dbReference type="AlphaFoldDB" id="A0A699U2F0"/>
<dbReference type="EMBL" id="BKCJ011299971">
    <property type="protein sequence ID" value="GFD17395.1"/>
    <property type="molecule type" value="Genomic_DNA"/>
</dbReference>
<accession>A0A699U2F0</accession>
<gene>
    <name evidence="3" type="ORF">Tci_889364</name>
</gene>
<name>A0A699U2F0_TANCI</name>
<dbReference type="Pfam" id="PF25597">
    <property type="entry name" value="SH3_retrovirus"/>
    <property type="match status" value="1"/>
</dbReference>
<proteinExistence type="predicted"/>
<feature type="region of interest" description="Disordered" evidence="1">
    <location>
        <begin position="99"/>
        <end position="118"/>
    </location>
</feature>
<comment type="caution">
    <text evidence="3">The sequence shown here is derived from an EMBL/GenBank/DDBJ whole genome shotgun (WGS) entry which is preliminary data.</text>
</comment>